<dbReference type="EMBL" id="AZBU02000011">
    <property type="protein sequence ID" value="TKR61626.1"/>
    <property type="molecule type" value="Genomic_DNA"/>
</dbReference>
<proteinExistence type="predicted"/>
<evidence type="ECO:0008006" key="13">
    <source>
        <dbReference type="Google" id="ProtNLM"/>
    </source>
</evidence>
<feature type="transmembrane region" description="Helical" evidence="10">
    <location>
        <begin position="229"/>
        <end position="248"/>
    </location>
</feature>
<evidence type="ECO:0000256" key="5">
    <source>
        <dbReference type="ARBA" id="ARBA00022989"/>
    </source>
</evidence>
<keyword evidence="2" id="KW-0813">Transport</keyword>
<feature type="transmembrane region" description="Helical" evidence="10">
    <location>
        <begin position="130"/>
        <end position="148"/>
    </location>
</feature>
<evidence type="ECO:0000313" key="11">
    <source>
        <dbReference type="EMBL" id="TKR61626.1"/>
    </source>
</evidence>
<dbReference type="SUPFAM" id="SSF161070">
    <property type="entry name" value="SNF-like"/>
    <property type="match status" value="1"/>
</dbReference>
<dbReference type="GO" id="GO:0046872">
    <property type="term" value="F:metal ion binding"/>
    <property type="evidence" value="ECO:0007669"/>
    <property type="project" value="UniProtKB-KW"/>
</dbReference>
<dbReference type="PANTHER" id="PTHR11616">
    <property type="entry name" value="SODIUM/CHLORIDE DEPENDENT TRANSPORTER"/>
    <property type="match status" value="1"/>
</dbReference>
<feature type="transmembrane region" description="Helical" evidence="10">
    <location>
        <begin position="71"/>
        <end position="91"/>
    </location>
</feature>
<evidence type="ECO:0000256" key="7">
    <source>
        <dbReference type="PIRSR" id="PIRSR600175-1"/>
    </source>
</evidence>
<keyword evidence="12" id="KW-1185">Reference proteome</keyword>
<organism evidence="11 12">
    <name type="scientific">Steinernema carpocapsae</name>
    <name type="common">Entomopathogenic nematode</name>
    <dbReference type="NCBI Taxonomy" id="34508"/>
    <lineage>
        <taxon>Eukaryota</taxon>
        <taxon>Metazoa</taxon>
        <taxon>Ecdysozoa</taxon>
        <taxon>Nematoda</taxon>
        <taxon>Chromadorea</taxon>
        <taxon>Rhabditida</taxon>
        <taxon>Tylenchina</taxon>
        <taxon>Panagrolaimomorpha</taxon>
        <taxon>Strongyloidoidea</taxon>
        <taxon>Steinernematidae</taxon>
        <taxon>Steinernema</taxon>
    </lineage>
</organism>
<feature type="transmembrane region" description="Helical" evidence="10">
    <location>
        <begin position="341"/>
        <end position="362"/>
    </location>
</feature>
<dbReference type="InterPro" id="IPR037272">
    <property type="entry name" value="SNS_sf"/>
</dbReference>
<dbReference type="OrthoDB" id="6581954at2759"/>
<dbReference type="PANTHER" id="PTHR11616:SF326">
    <property type="entry name" value="SODIUM-DEPENDENT TRANSPORTER SNF-5"/>
    <property type="match status" value="1"/>
</dbReference>
<keyword evidence="7" id="KW-0915">Sodium</keyword>
<evidence type="ECO:0000256" key="2">
    <source>
        <dbReference type="ARBA" id="ARBA00022448"/>
    </source>
</evidence>
<dbReference type="GO" id="GO:0005332">
    <property type="term" value="F:gamma-aminobutyric acid:sodium:chloride symporter activity"/>
    <property type="evidence" value="ECO:0007669"/>
    <property type="project" value="TreeGrafter"/>
</dbReference>
<dbReference type="PROSITE" id="PS50267">
    <property type="entry name" value="NA_NEUROTRAN_SYMP_3"/>
    <property type="match status" value="1"/>
</dbReference>
<evidence type="ECO:0000256" key="4">
    <source>
        <dbReference type="ARBA" id="ARBA00022847"/>
    </source>
</evidence>
<feature type="region of interest" description="Disordered" evidence="9">
    <location>
        <begin position="1"/>
        <end position="23"/>
    </location>
</feature>
<evidence type="ECO:0000256" key="9">
    <source>
        <dbReference type="SAM" id="MobiDB-lite"/>
    </source>
</evidence>
<feature type="disulfide bond" evidence="8">
    <location>
        <begin position="157"/>
        <end position="166"/>
    </location>
</feature>
<gene>
    <name evidence="11" type="ORF">L596_028716</name>
</gene>
<feature type="binding site" evidence="7">
    <location>
        <position position="315"/>
    </location>
    <ligand>
        <name>Na(+)</name>
        <dbReference type="ChEBI" id="CHEBI:29101"/>
        <label>1</label>
    </ligand>
</feature>
<comment type="caution">
    <text evidence="11">The sequence shown here is derived from an EMBL/GenBank/DDBJ whole genome shotgun (WGS) entry which is preliminary data.</text>
</comment>
<accession>A0A4U5LZ59</accession>
<feature type="binding site" evidence="7">
    <location>
        <position position="50"/>
    </location>
    <ligand>
        <name>Na(+)</name>
        <dbReference type="ChEBI" id="CHEBI:29101"/>
        <label>1</label>
    </ligand>
</feature>
<dbReference type="AlphaFoldDB" id="A0A4U5LZ59"/>
<name>A0A4U5LZ59_STECR</name>
<feature type="transmembrane region" description="Helical" evidence="10">
    <location>
        <begin position="574"/>
        <end position="598"/>
    </location>
</feature>
<keyword evidence="4" id="KW-0769">Symport</keyword>
<feature type="transmembrane region" description="Helical" evidence="10">
    <location>
        <begin position="308"/>
        <end position="329"/>
    </location>
</feature>
<dbReference type="Pfam" id="PF00209">
    <property type="entry name" value="SNF"/>
    <property type="match status" value="1"/>
</dbReference>
<evidence type="ECO:0000256" key="6">
    <source>
        <dbReference type="ARBA" id="ARBA00023136"/>
    </source>
</evidence>
<keyword evidence="5 10" id="KW-1133">Transmembrane helix</keyword>
<keyword evidence="3 10" id="KW-0812">Transmembrane</keyword>
<dbReference type="GO" id="GO:0043005">
    <property type="term" value="C:neuron projection"/>
    <property type="evidence" value="ECO:0007669"/>
    <property type="project" value="TreeGrafter"/>
</dbReference>
<feature type="compositionally biased region" description="Low complexity" evidence="9">
    <location>
        <begin position="1"/>
        <end position="18"/>
    </location>
</feature>
<feature type="transmembrane region" description="Helical" evidence="10">
    <location>
        <begin position="441"/>
        <end position="466"/>
    </location>
</feature>
<comment type="subcellular location">
    <subcellularLocation>
        <location evidence="1">Membrane</location>
        <topology evidence="1">Multi-pass membrane protein</topology>
    </subcellularLocation>
</comment>
<dbReference type="PRINTS" id="PR00176">
    <property type="entry name" value="NANEUSMPORT"/>
</dbReference>
<feature type="binding site" evidence="7">
    <location>
        <position position="57"/>
    </location>
    <ligand>
        <name>Na(+)</name>
        <dbReference type="ChEBI" id="CHEBI:29101"/>
        <label>1</label>
    </ligand>
</feature>
<reference evidence="11 12" key="1">
    <citation type="journal article" date="2015" name="Genome Biol.">
        <title>Comparative genomics of Steinernema reveals deeply conserved gene regulatory networks.</title>
        <authorList>
            <person name="Dillman A.R."/>
            <person name="Macchietto M."/>
            <person name="Porter C.F."/>
            <person name="Rogers A."/>
            <person name="Williams B."/>
            <person name="Antoshechkin I."/>
            <person name="Lee M.M."/>
            <person name="Goodwin Z."/>
            <person name="Lu X."/>
            <person name="Lewis E.E."/>
            <person name="Goodrich-Blair H."/>
            <person name="Stock S.P."/>
            <person name="Adams B.J."/>
            <person name="Sternberg P.W."/>
            <person name="Mortazavi A."/>
        </authorList>
    </citation>
    <scope>NUCLEOTIDE SEQUENCE [LARGE SCALE GENOMIC DNA]</scope>
    <source>
        <strain evidence="11 12">ALL</strain>
    </source>
</reference>
<evidence type="ECO:0000256" key="10">
    <source>
        <dbReference type="SAM" id="Phobius"/>
    </source>
</evidence>
<feature type="transmembrane region" description="Helical" evidence="10">
    <location>
        <begin position="472"/>
        <end position="493"/>
    </location>
</feature>
<keyword evidence="8" id="KW-1015">Disulfide bond</keyword>
<keyword evidence="7" id="KW-0479">Metal-binding</keyword>
<sequence>MKRSSRSALSASPSSSPSTVSADICRTDENHQSTEGKWNSGPPCILSCIGYAVGFGNVWQFPMKAYQNGGGVFLVPYFVCSMVITFPVIFLEMSLGQFTNSGSGTIFEKLCPLFHGIGWGQAVICFLSSVYYNVLVAWTLIYLGYIIVGQWSQFARCDGSFNDEHCYSDQMLETLNIGDLKGKWFFYNRTAHTTDVNRDERQAFQNAAMQFFTKNVLKQSSNIDDPGNWNWLLFGALTIAWTLTALGLSKCVKWIRYLAYFTATVPYIVIFIFFVRSAFLPGARIGIGYYSVDSDFNRILDFEIWKQAAIHVCFSLSAGYGGLLLLTSVNEHSHNCFRDAAIVTVADAFLSVFGGAAVFAVLGSMAHQSGRKIEDVVDGGPGLAFIAYPEVASHMWASYIWTFLFFAMFFAQGISSQFSYTEVCCTAIIDQFPKLRKKRTFIVMVVCGVAYFIGLIFCHGAGIYWFNLFNEHVASVSITFIIALELIVVNHIYGYRNFRKDLISMFGVRLKGSTYWSKTKWAFSNIFGRSGLYLAYMMIAICPAVFLALGTYAIHDLVWKKEKYGKNKILAGWALAPIVVIDTAGIMAVIGVGIANVVTFRRNGKPWRSLIKVQKNWPKRKILPKKVTVEDSKSNDASEADGTFTVRVLKK</sequence>
<dbReference type="STRING" id="34508.A0A4U5LZ59"/>
<protein>
    <recommendedName>
        <fullName evidence="13">Transporter</fullName>
    </recommendedName>
</protein>
<evidence type="ECO:0000256" key="3">
    <source>
        <dbReference type="ARBA" id="ARBA00022692"/>
    </source>
</evidence>
<evidence type="ECO:0000313" key="12">
    <source>
        <dbReference type="Proteomes" id="UP000298663"/>
    </source>
</evidence>
<reference evidence="11 12" key="2">
    <citation type="journal article" date="2019" name="G3 (Bethesda)">
        <title>Hybrid Assembly of the Genome of the Entomopathogenic Nematode Steinernema carpocapsae Identifies the X-Chromosome.</title>
        <authorList>
            <person name="Serra L."/>
            <person name="Macchietto M."/>
            <person name="Macias-Munoz A."/>
            <person name="McGill C.J."/>
            <person name="Rodriguez I.M."/>
            <person name="Rodriguez B."/>
            <person name="Murad R."/>
            <person name="Mortazavi A."/>
        </authorList>
    </citation>
    <scope>NUCLEOTIDE SEQUENCE [LARGE SCALE GENOMIC DNA]</scope>
    <source>
        <strain evidence="11 12">ALL</strain>
    </source>
</reference>
<evidence type="ECO:0000256" key="8">
    <source>
        <dbReference type="PIRSR" id="PIRSR600175-2"/>
    </source>
</evidence>
<evidence type="ECO:0000256" key="1">
    <source>
        <dbReference type="ARBA" id="ARBA00004141"/>
    </source>
</evidence>
<feature type="binding site" evidence="7">
    <location>
        <position position="53"/>
    </location>
    <ligand>
        <name>Na(+)</name>
        <dbReference type="ChEBI" id="CHEBI:29101"/>
        <label>1</label>
    </ligand>
</feature>
<keyword evidence="6 10" id="KW-0472">Membrane</keyword>
<feature type="binding site" evidence="7">
    <location>
        <position position="416"/>
    </location>
    <ligand>
        <name>Na(+)</name>
        <dbReference type="ChEBI" id="CHEBI:29101"/>
        <label>1</label>
    </ligand>
</feature>
<dbReference type="GO" id="GO:0005886">
    <property type="term" value="C:plasma membrane"/>
    <property type="evidence" value="ECO:0007669"/>
    <property type="project" value="TreeGrafter"/>
</dbReference>
<feature type="binding site" evidence="7">
    <location>
        <position position="52"/>
    </location>
    <ligand>
        <name>Na(+)</name>
        <dbReference type="ChEBI" id="CHEBI:29101"/>
        <label>1</label>
    </ligand>
</feature>
<dbReference type="InterPro" id="IPR000175">
    <property type="entry name" value="Na/ntran_symport"/>
</dbReference>
<feature type="transmembrane region" description="Helical" evidence="10">
    <location>
        <begin position="254"/>
        <end position="275"/>
    </location>
</feature>
<feature type="transmembrane region" description="Helical" evidence="10">
    <location>
        <begin position="533"/>
        <end position="554"/>
    </location>
</feature>
<dbReference type="Proteomes" id="UP000298663">
    <property type="component" value="Unassembled WGS sequence"/>
</dbReference>